<dbReference type="Proteomes" id="UP000198972">
    <property type="component" value="Unassembled WGS sequence"/>
</dbReference>
<dbReference type="AlphaFoldDB" id="A0A1G7I7S9"/>
<dbReference type="EMBL" id="FNBG01000005">
    <property type="protein sequence ID" value="SDF08429.1"/>
    <property type="molecule type" value="Genomic_DNA"/>
</dbReference>
<evidence type="ECO:0000313" key="3">
    <source>
        <dbReference type="EMBL" id="SDF08429.1"/>
    </source>
</evidence>
<evidence type="ECO:0000313" key="4">
    <source>
        <dbReference type="Proteomes" id="UP000198972"/>
    </source>
</evidence>
<dbReference type="SUPFAM" id="SSF56214">
    <property type="entry name" value="4'-phosphopantetheinyl transferase"/>
    <property type="match status" value="1"/>
</dbReference>
<dbReference type="Pfam" id="PF01648">
    <property type="entry name" value="ACPS"/>
    <property type="match status" value="1"/>
</dbReference>
<feature type="domain" description="4'-phosphopantetheinyl transferase" evidence="2">
    <location>
        <begin position="78"/>
        <end position="159"/>
    </location>
</feature>
<evidence type="ECO:0000256" key="1">
    <source>
        <dbReference type="ARBA" id="ARBA00022679"/>
    </source>
</evidence>
<keyword evidence="1 3" id="KW-0808">Transferase</keyword>
<protein>
    <submittedName>
        <fullName evidence="3">4'-phosphopantetheinyl transferase superfamily protein</fullName>
    </submittedName>
</protein>
<reference evidence="3 4" key="1">
    <citation type="submission" date="2016-10" db="EMBL/GenBank/DDBJ databases">
        <authorList>
            <person name="de Groot N.N."/>
        </authorList>
    </citation>
    <scope>NUCLEOTIDE SEQUENCE [LARGE SCALE GENOMIC DNA]</scope>
    <source>
        <strain evidence="3 4">DSM 28129</strain>
    </source>
</reference>
<proteinExistence type="predicted"/>
<dbReference type="RefSeq" id="WP_091227864.1">
    <property type="nucleotide sequence ID" value="NZ_FNBG01000005.1"/>
</dbReference>
<organism evidence="3 4">
    <name type="scientific">Fontibacillus panacisegetis</name>
    <dbReference type="NCBI Taxonomy" id="670482"/>
    <lineage>
        <taxon>Bacteria</taxon>
        <taxon>Bacillati</taxon>
        <taxon>Bacillota</taxon>
        <taxon>Bacilli</taxon>
        <taxon>Bacillales</taxon>
        <taxon>Paenibacillaceae</taxon>
        <taxon>Fontibacillus</taxon>
    </lineage>
</organism>
<gene>
    <name evidence="3" type="ORF">SAMN04488542_105177</name>
</gene>
<dbReference type="GO" id="GO:0000287">
    <property type="term" value="F:magnesium ion binding"/>
    <property type="evidence" value="ECO:0007669"/>
    <property type="project" value="InterPro"/>
</dbReference>
<accession>A0A1G7I7S9</accession>
<dbReference type="InterPro" id="IPR037143">
    <property type="entry name" value="4-PPantetheinyl_Trfase_dom_sf"/>
</dbReference>
<dbReference type="OrthoDB" id="1190494at2"/>
<dbReference type="GO" id="GO:0008897">
    <property type="term" value="F:holo-[acyl-carrier-protein] synthase activity"/>
    <property type="evidence" value="ECO:0007669"/>
    <property type="project" value="InterPro"/>
</dbReference>
<sequence length="180" mass="20877">MLVGTSSLTFVEQLPDTIELQHYHFSVQDTSKGIKKSKFRDQFRNVLDLDYARTDHVQHSRSYCGNEAIQITSSTYNLGCDFESVDRFINMSTFFTTESEIHNMQRQIRRSESHVLLTAIWGLKESLSKLLKMPLHEFLAARTLKSHDGGWHIANTQQTVHVYVEYRGSNIIVVTYCERK</sequence>
<dbReference type="STRING" id="670482.SAMN04488542_105177"/>
<name>A0A1G7I7S9_9BACL</name>
<dbReference type="InterPro" id="IPR008278">
    <property type="entry name" value="4-PPantetheinyl_Trfase_dom"/>
</dbReference>
<evidence type="ECO:0000259" key="2">
    <source>
        <dbReference type="Pfam" id="PF01648"/>
    </source>
</evidence>
<keyword evidence="4" id="KW-1185">Reference proteome</keyword>